<comment type="catalytic activity">
    <reaction evidence="1">
        <text>ATP + protein L-histidine = ADP + protein N-phospho-L-histidine.</text>
        <dbReference type="EC" id="2.7.13.3"/>
    </reaction>
</comment>
<feature type="transmembrane region" description="Helical" evidence="8">
    <location>
        <begin position="12"/>
        <end position="33"/>
    </location>
</feature>
<dbReference type="Proteomes" id="UP000480246">
    <property type="component" value="Unassembled WGS sequence"/>
</dbReference>
<dbReference type="InterPro" id="IPR005467">
    <property type="entry name" value="His_kinase_dom"/>
</dbReference>
<dbReference type="GO" id="GO:0000155">
    <property type="term" value="F:phosphorelay sensor kinase activity"/>
    <property type="evidence" value="ECO:0007669"/>
    <property type="project" value="InterPro"/>
</dbReference>
<evidence type="ECO:0000256" key="8">
    <source>
        <dbReference type="SAM" id="Phobius"/>
    </source>
</evidence>
<dbReference type="InterPro" id="IPR050640">
    <property type="entry name" value="Bact_2-comp_sensor_kinase"/>
</dbReference>
<name>A0A7C8KYG4_9BACI</name>
<feature type="domain" description="Histidine kinase" evidence="9">
    <location>
        <begin position="480"/>
        <end position="587"/>
    </location>
</feature>
<keyword evidence="8" id="KW-0812">Transmembrane</keyword>
<dbReference type="PANTHER" id="PTHR34220:SF7">
    <property type="entry name" value="SENSOR HISTIDINE KINASE YPDA"/>
    <property type="match status" value="1"/>
</dbReference>
<keyword evidence="5 10" id="KW-0418">Kinase</keyword>
<keyword evidence="8" id="KW-1133">Transmembrane helix</keyword>
<evidence type="ECO:0000256" key="6">
    <source>
        <dbReference type="ARBA" id="ARBA00022840"/>
    </source>
</evidence>
<dbReference type="Gene3D" id="6.10.340.10">
    <property type="match status" value="1"/>
</dbReference>
<evidence type="ECO:0000256" key="4">
    <source>
        <dbReference type="ARBA" id="ARBA00022741"/>
    </source>
</evidence>
<dbReference type="Gene3D" id="3.30.565.10">
    <property type="entry name" value="Histidine kinase-like ATPase, C-terminal domain"/>
    <property type="match status" value="1"/>
</dbReference>
<dbReference type="Pfam" id="PF06580">
    <property type="entry name" value="His_kinase"/>
    <property type="match status" value="1"/>
</dbReference>
<organism evidence="10 11">
    <name type="scientific">Gracilibacillus oryzae</name>
    <dbReference type="NCBI Taxonomy" id="1672701"/>
    <lineage>
        <taxon>Bacteria</taxon>
        <taxon>Bacillati</taxon>
        <taxon>Bacillota</taxon>
        <taxon>Bacilli</taxon>
        <taxon>Bacillales</taxon>
        <taxon>Bacillaceae</taxon>
        <taxon>Gracilibacillus</taxon>
    </lineage>
</organism>
<protein>
    <recommendedName>
        <fullName evidence="2">histidine kinase</fullName>
        <ecNumber evidence="2">2.7.13.3</ecNumber>
    </recommendedName>
</protein>
<dbReference type="InterPro" id="IPR004358">
    <property type="entry name" value="Sig_transdc_His_kin-like_C"/>
</dbReference>
<accession>A0A7C8KYG4</accession>
<dbReference type="InterPro" id="IPR010559">
    <property type="entry name" value="Sig_transdc_His_kin_internal"/>
</dbReference>
<evidence type="ECO:0000256" key="2">
    <source>
        <dbReference type="ARBA" id="ARBA00012438"/>
    </source>
</evidence>
<evidence type="ECO:0000256" key="5">
    <source>
        <dbReference type="ARBA" id="ARBA00022777"/>
    </source>
</evidence>
<keyword evidence="11" id="KW-1185">Reference proteome</keyword>
<dbReference type="EC" id="2.7.13.3" evidence="2"/>
<keyword evidence="6" id="KW-0067">ATP-binding</keyword>
<dbReference type="EMBL" id="WEID01000068">
    <property type="protein sequence ID" value="KAB8131058.1"/>
    <property type="molecule type" value="Genomic_DNA"/>
</dbReference>
<dbReference type="SUPFAM" id="SSF158472">
    <property type="entry name" value="HAMP domain-like"/>
    <property type="match status" value="1"/>
</dbReference>
<keyword evidence="7" id="KW-0902">Two-component regulatory system</keyword>
<keyword evidence="4" id="KW-0547">Nucleotide-binding</keyword>
<dbReference type="GO" id="GO:0016020">
    <property type="term" value="C:membrane"/>
    <property type="evidence" value="ECO:0007669"/>
    <property type="project" value="InterPro"/>
</dbReference>
<dbReference type="PANTHER" id="PTHR34220">
    <property type="entry name" value="SENSOR HISTIDINE KINASE YPDA"/>
    <property type="match status" value="1"/>
</dbReference>
<feature type="transmembrane region" description="Helical" evidence="8">
    <location>
        <begin position="291"/>
        <end position="314"/>
    </location>
</feature>
<dbReference type="PRINTS" id="PR00344">
    <property type="entry name" value="BCTRLSENSOR"/>
</dbReference>
<evidence type="ECO:0000313" key="10">
    <source>
        <dbReference type="EMBL" id="KAB8131058.1"/>
    </source>
</evidence>
<dbReference type="PROSITE" id="PS50109">
    <property type="entry name" value="HIS_KIN"/>
    <property type="match status" value="1"/>
</dbReference>
<dbReference type="GO" id="GO:0005524">
    <property type="term" value="F:ATP binding"/>
    <property type="evidence" value="ECO:0007669"/>
    <property type="project" value="UniProtKB-KW"/>
</dbReference>
<dbReference type="AlphaFoldDB" id="A0A7C8KYG4"/>
<proteinExistence type="predicted"/>
<gene>
    <name evidence="10" type="ORF">F9U64_13495</name>
</gene>
<dbReference type="OrthoDB" id="9776552at2"/>
<sequence length="588" mass="68682">MAVKKISIKVSYKLLGIYLIVTAIPIILVGAYLNYSIRDIVLNNTLSEVETSVDKMEMRLNTIFNRVTNTSDLLYINNDLKTFLTTDYDSLLELYNAYNRYPVFDEFLKYYDEIEDIHFFMNRDRITNSYFIHADSTVKEKQWYNEAVSKNGKISWVFLQNHWTELHYLALTRAIYSTSNELLGVLVIYVAPDMLKTVVEGEPYNTFITLDKELIVYHKNPQHIGKHPDFFQQSNENGNNYLVDRQYEGEEVKVNVQEIIPEKSLDNTFQISTIIPVEEIMQKPNAIFTRGFFIVTGALTVSVILIGIFIRSFYRRIQQLRNTMFQVAKGNFQIEQSIKGSDEISQVYHDLKTTSKSVQKIIDEVYIHKIKEEKWKRKQKEMDFKMLASQINPHFLYNTLETIRMKALMNKDPEVAKIIKMLSKMMRSALERTDRPVPIEEELQLVEYYLEIQQVRFGDKLSYDICMEESVMAYKIFPLLIQPIVENAIIHGLENREGKGFVQITLSSENQYLIIQVTDNGVGIDKNKLTQIKERMNDENYQSDGNRIGLHNVQQRIKLYYGDSFGLEIESIYGLGTTMTLKLPKRNH</sequence>
<dbReference type="InterPro" id="IPR003594">
    <property type="entry name" value="HATPase_dom"/>
</dbReference>
<evidence type="ECO:0000259" key="9">
    <source>
        <dbReference type="PROSITE" id="PS50109"/>
    </source>
</evidence>
<evidence type="ECO:0000256" key="1">
    <source>
        <dbReference type="ARBA" id="ARBA00000085"/>
    </source>
</evidence>
<evidence type="ECO:0000256" key="3">
    <source>
        <dbReference type="ARBA" id="ARBA00022679"/>
    </source>
</evidence>
<dbReference type="SMART" id="SM00387">
    <property type="entry name" value="HATPase_c"/>
    <property type="match status" value="1"/>
</dbReference>
<evidence type="ECO:0000313" key="11">
    <source>
        <dbReference type="Proteomes" id="UP000480246"/>
    </source>
</evidence>
<dbReference type="Pfam" id="PF02518">
    <property type="entry name" value="HATPase_c"/>
    <property type="match status" value="1"/>
</dbReference>
<reference evidence="10 11" key="1">
    <citation type="submission" date="2019-10" db="EMBL/GenBank/DDBJ databases">
        <title>Gracilibacillus sp. nov. isolated from rice seeds.</title>
        <authorList>
            <person name="He S."/>
        </authorList>
    </citation>
    <scope>NUCLEOTIDE SEQUENCE [LARGE SCALE GENOMIC DNA]</scope>
    <source>
        <strain evidence="10 11">TD8</strain>
    </source>
</reference>
<comment type="caution">
    <text evidence="10">The sequence shown here is derived from an EMBL/GenBank/DDBJ whole genome shotgun (WGS) entry which is preliminary data.</text>
</comment>
<dbReference type="SUPFAM" id="SSF55874">
    <property type="entry name" value="ATPase domain of HSP90 chaperone/DNA topoisomerase II/histidine kinase"/>
    <property type="match status" value="1"/>
</dbReference>
<keyword evidence="8" id="KW-0472">Membrane</keyword>
<dbReference type="InterPro" id="IPR036890">
    <property type="entry name" value="HATPase_C_sf"/>
</dbReference>
<evidence type="ECO:0000256" key="7">
    <source>
        <dbReference type="ARBA" id="ARBA00023012"/>
    </source>
</evidence>
<keyword evidence="3" id="KW-0808">Transferase</keyword>